<gene>
    <name evidence="2" type="ORF">CLV56_2393</name>
</gene>
<reference evidence="2 3" key="1">
    <citation type="submission" date="2017-11" db="EMBL/GenBank/DDBJ databases">
        <title>Genomic Encyclopedia of Archaeal and Bacterial Type Strains, Phase II (KMG-II): From Individual Species to Whole Genera.</title>
        <authorList>
            <person name="Goeker M."/>
        </authorList>
    </citation>
    <scope>NUCLEOTIDE SEQUENCE [LARGE SCALE GENOMIC DNA]</scope>
    <source>
        <strain evidence="2 3">DSM 27763</strain>
    </source>
</reference>
<dbReference type="Proteomes" id="UP000230842">
    <property type="component" value="Unassembled WGS sequence"/>
</dbReference>
<evidence type="ECO:0000256" key="1">
    <source>
        <dbReference type="SAM" id="MobiDB-lite"/>
    </source>
</evidence>
<name>A0A0B2BVJ5_9ACTN</name>
<dbReference type="RefSeq" id="WP_039339872.1">
    <property type="nucleotide sequence ID" value="NZ_PGEZ01000001.1"/>
</dbReference>
<sequence length="365" mass="39944">MPTDPPTSRLVVVSGAGRSGTSTIAGTLNHLGVHSPVPSLGANESNPRGFFEPRWSVDFHNRILSRAEVDLTDGRPYALELVGEALNDDDRVRLRAWLSEQTAGRAQTVVKDPRTVWALALWHEVAEELRLQTADLMMLRHPAEVHGSRETHYGARRDRLGINFLSTNLTGWINANLMAERATRGSARAFVRYGDLLSDWRSVVARIGPALGLDLPDDEASQATVDGFIEPGLRRASTTWDDLNAPARLQEVAQGVWDALAVLADAPDGRSAEAEAALDSLSERFADDYAEAEAVSWYTQMAAEKRGKRLQRAEARAKKQAAQRKARDAAQAPSAAQAPGSSLTTRAGRRARQAFGRVSRAVRRR</sequence>
<feature type="compositionally biased region" description="Low complexity" evidence="1">
    <location>
        <begin position="329"/>
        <end position="342"/>
    </location>
</feature>
<dbReference type="Gene3D" id="3.40.50.300">
    <property type="entry name" value="P-loop containing nucleotide triphosphate hydrolases"/>
    <property type="match status" value="1"/>
</dbReference>
<keyword evidence="3" id="KW-1185">Reference proteome</keyword>
<dbReference type="SUPFAM" id="SSF52540">
    <property type="entry name" value="P-loop containing nucleoside triphosphate hydrolases"/>
    <property type="match status" value="1"/>
</dbReference>
<evidence type="ECO:0008006" key="4">
    <source>
        <dbReference type="Google" id="ProtNLM"/>
    </source>
</evidence>
<dbReference type="AlphaFoldDB" id="A0A0B2BVJ5"/>
<comment type="caution">
    <text evidence="2">The sequence shown here is derived from an EMBL/GenBank/DDBJ whole genome shotgun (WGS) entry which is preliminary data.</text>
</comment>
<proteinExistence type="predicted"/>
<dbReference type="InterPro" id="IPR027417">
    <property type="entry name" value="P-loop_NTPase"/>
</dbReference>
<dbReference type="InterPro" id="IPR014556">
    <property type="entry name" value="UCP029407"/>
</dbReference>
<dbReference type="EMBL" id="PGEZ01000001">
    <property type="protein sequence ID" value="PJJ58148.1"/>
    <property type="molecule type" value="Genomic_DNA"/>
</dbReference>
<dbReference type="OrthoDB" id="5138950at2"/>
<dbReference type="Pfam" id="PF13469">
    <property type="entry name" value="Sulfotransfer_3"/>
    <property type="match status" value="1"/>
</dbReference>
<organism evidence="2 3">
    <name type="scientific">Mumia flava</name>
    <dbReference type="NCBI Taxonomy" id="1348852"/>
    <lineage>
        <taxon>Bacteria</taxon>
        <taxon>Bacillati</taxon>
        <taxon>Actinomycetota</taxon>
        <taxon>Actinomycetes</taxon>
        <taxon>Propionibacteriales</taxon>
        <taxon>Nocardioidaceae</taxon>
        <taxon>Mumia</taxon>
    </lineage>
</organism>
<feature type="region of interest" description="Disordered" evidence="1">
    <location>
        <begin position="309"/>
        <end position="365"/>
    </location>
</feature>
<protein>
    <recommendedName>
        <fullName evidence="4">Sulfotransferase family protein</fullName>
    </recommendedName>
</protein>
<accession>A0A0B2BVJ5</accession>
<dbReference type="PIRSF" id="PIRSF029407">
    <property type="entry name" value="UCP029407"/>
    <property type="match status" value="1"/>
</dbReference>
<evidence type="ECO:0000313" key="3">
    <source>
        <dbReference type="Proteomes" id="UP000230842"/>
    </source>
</evidence>
<evidence type="ECO:0000313" key="2">
    <source>
        <dbReference type="EMBL" id="PJJ58148.1"/>
    </source>
</evidence>